<feature type="domain" description="Secretin/TonB short N-terminal" evidence="10">
    <location>
        <begin position="214"/>
        <end position="264"/>
    </location>
</feature>
<dbReference type="PRINTS" id="PR01032">
    <property type="entry name" value="PHAGEIV"/>
</dbReference>
<dbReference type="CDD" id="cd08547">
    <property type="entry name" value="Type_II_cohesin"/>
    <property type="match status" value="1"/>
</dbReference>
<dbReference type="InterPro" id="IPR038591">
    <property type="entry name" value="NolW-like_sf"/>
</dbReference>
<evidence type="ECO:0000256" key="7">
    <source>
        <dbReference type="RuleBase" id="RU004004"/>
    </source>
</evidence>
<sequence>MNILMTAFIRRPLALALVVLMLLSGCAPGLPAKAQTSGENLMARGQYDLAVAEFLRAVEADPGSQSARLNLQKASYLAAREHHRRGRDLAAQGHLTEAINEMQVALAYDPSLEIARQDLEGVRRQMRSQRLTDDAETFFRERKFVHARRVLNRALELDSGNRRARGLLERVERSHIAVLDGHELEIASDKPITLRFQDANLQDVFNVLSQLSGINFIFDEDVRAERISVYLEDATFAQALELLLKMKGLNRKVLNPKTIFLFGKGREKQFEDQIIQTFYLSNIDARKAVNLLRTMLQLRRIFVHEELNALVIRDTPEVIRLSQQILEAADRADSEVIFDVELIEVSYGDESRLGTELSAYSLSLGLGRGGRIVSDGLSPGSSTENLVRSLSSLDTFYTLPSATFDFAKTLQDTEVLASPKIRVKNRERAKVHIGSREPVITVTLTGDTQRSDNVQYVDVGVKLNVEPVIQLDNTVVTNLSLEVSSITDRRTLPSGTSVFTITTTNAESVLTLRDGERTVIGGLIRDDKNRTTRSVPLLGDLPLLGSLFTHHQDRTQKREILLSITPHILKSLEMPLPEVATIWSGGEEEFRAGPNFGAFMPDFAPELEKANPAAVPRLVEPRPVSLPVPETRVEEPLEAPLPVTPPAPVTPPPAVAPPPTPVTPPPAVLPPPERPAPPSPTPAPAPAPLPTPAPAPPPAAQVAPRELDETAAALRALPGAPHFGQIFLAGPDQVGTGETFTLTVNVSEVENLYSAPLYLSYDPEQLEFLRAREGDFLRQGQRPTIFTTSLVRPGTVIVGYKQGTSDAGASGGGDLFSVEFRALSRGAAQVEIDRINFRDPRGERIPVIATPKRVEVR</sequence>
<dbReference type="SUPFAM" id="SSF48452">
    <property type="entry name" value="TPR-like"/>
    <property type="match status" value="1"/>
</dbReference>
<dbReference type="InterPro" id="IPR004846">
    <property type="entry name" value="T2SS/T3SS_dom"/>
</dbReference>
<dbReference type="PRINTS" id="PR00811">
    <property type="entry name" value="BCTERIALGSPD"/>
</dbReference>
<protein>
    <submittedName>
        <fullName evidence="11">Cohesin domain-containing protein</fullName>
    </submittedName>
</protein>
<evidence type="ECO:0000313" key="12">
    <source>
        <dbReference type="Proteomes" id="UP001060414"/>
    </source>
</evidence>
<dbReference type="InterPro" id="IPR002102">
    <property type="entry name" value="Cohesin_dom"/>
</dbReference>
<dbReference type="RefSeq" id="WP_260749546.1">
    <property type="nucleotide sequence ID" value="NZ_CP092109.1"/>
</dbReference>
<evidence type="ECO:0000259" key="10">
    <source>
        <dbReference type="SMART" id="SM00965"/>
    </source>
</evidence>
<dbReference type="PANTHER" id="PTHR30332">
    <property type="entry name" value="PROBABLE GENERAL SECRETION PATHWAY PROTEIN D"/>
    <property type="match status" value="1"/>
</dbReference>
<gene>
    <name evidence="11" type="ORF">L9S41_07185</name>
</gene>
<dbReference type="Gene3D" id="3.30.1370.120">
    <property type="match status" value="1"/>
</dbReference>
<evidence type="ECO:0000313" key="11">
    <source>
        <dbReference type="EMBL" id="UWZ81173.1"/>
    </source>
</evidence>
<keyword evidence="12" id="KW-1185">Reference proteome</keyword>
<evidence type="ECO:0000256" key="8">
    <source>
        <dbReference type="SAM" id="MobiDB-lite"/>
    </source>
</evidence>
<evidence type="ECO:0000256" key="6">
    <source>
        <dbReference type="RuleBase" id="RU004003"/>
    </source>
</evidence>
<dbReference type="InterPro" id="IPR050810">
    <property type="entry name" value="Bact_Secretion_Sys_Channel"/>
</dbReference>
<dbReference type="Gene3D" id="2.60.40.680">
    <property type="match status" value="1"/>
</dbReference>
<comment type="subcellular location">
    <subcellularLocation>
        <location evidence="7">Cell outer membrane</location>
    </subcellularLocation>
    <subcellularLocation>
        <location evidence="1">Membrane</location>
    </subcellularLocation>
</comment>
<dbReference type="EMBL" id="CP092109">
    <property type="protein sequence ID" value="UWZ81173.1"/>
    <property type="molecule type" value="Genomic_DNA"/>
</dbReference>
<evidence type="ECO:0000256" key="2">
    <source>
        <dbReference type="ARBA" id="ARBA00022448"/>
    </source>
</evidence>
<feature type="signal peptide" evidence="9">
    <location>
        <begin position="1"/>
        <end position="34"/>
    </location>
</feature>
<evidence type="ECO:0000256" key="5">
    <source>
        <dbReference type="ARBA" id="ARBA00023237"/>
    </source>
</evidence>
<dbReference type="Gene3D" id="3.30.1370.130">
    <property type="match status" value="1"/>
</dbReference>
<dbReference type="SMART" id="SM00965">
    <property type="entry name" value="STN"/>
    <property type="match status" value="1"/>
</dbReference>
<name>A0ABY5ZRC8_9BACT</name>
<dbReference type="Pfam" id="PF00963">
    <property type="entry name" value="Cohesin"/>
    <property type="match status" value="1"/>
</dbReference>
<dbReference type="Proteomes" id="UP001060414">
    <property type="component" value="Chromosome"/>
</dbReference>
<dbReference type="InterPro" id="IPR011990">
    <property type="entry name" value="TPR-like_helical_dom_sf"/>
</dbReference>
<keyword evidence="5" id="KW-0998">Cell outer membrane</keyword>
<dbReference type="Pfam" id="PF03958">
    <property type="entry name" value="Secretin_N"/>
    <property type="match status" value="1"/>
</dbReference>
<dbReference type="SUPFAM" id="SSF49384">
    <property type="entry name" value="Carbohydrate-binding domain"/>
    <property type="match status" value="1"/>
</dbReference>
<dbReference type="InterPro" id="IPR001775">
    <property type="entry name" value="GspD/PilQ"/>
</dbReference>
<feature type="compositionally biased region" description="Pro residues" evidence="8">
    <location>
        <begin position="642"/>
        <end position="699"/>
    </location>
</feature>
<dbReference type="InterPro" id="IPR011662">
    <property type="entry name" value="Secretin/TonB_short_N"/>
</dbReference>
<feature type="region of interest" description="Disordered" evidence="8">
    <location>
        <begin position="635"/>
        <end position="705"/>
    </location>
</feature>
<proteinExistence type="inferred from homology"/>
<keyword evidence="2 7" id="KW-0813">Transport</keyword>
<evidence type="ECO:0000256" key="1">
    <source>
        <dbReference type="ARBA" id="ARBA00004370"/>
    </source>
</evidence>
<keyword evidence="4" id="KW-0472">Membrane</keyword>
<evidence type="ECO:0000256" key="9">
    <source>
        <dbReference type="SAM" id="SignalP"/>
    </source>
</evidence>
<keyword evidence="3 9" id="KW-0732">Signal</keyword>
<dbReference type="InterPro" id="IPR005644">
    <property type="entry name" value="NolW-like"/>
</dbReference>
<dbReference type="Gene3D" id="1.25.40.10">
    <property type="entry name" value="Tetratricopeptide repeat domain"/>
    <property type="match status" value="1"/>
</dbReference>
<feature type="chain" id="PRO_5046368642" evidence="9">
    <location>
        <begin position="35"/>
        <end position="857"/>
    </location>
</feature>
<dbReference type="PANTHER" id="PTHR30332:SF17">
    <property type="entry name" value="TYPE IV PILIATION SYSTEM PROTEIN DR_0774-RELATED"/>
    <property type="match status" value="1"/>
</dbReference>
<comment type="similarity">
    <text evidence="6">Belongs to the bacterial secretin family.</text>
</comment>
<reference evidence="11" key="1">
    <citation type="journal article" date="2022" name="Environ. Microbiol.">
        <title>Geoalkalibacter halelectricus SAP #1 sp. nov. possessing extracellular electron transfer and mineral#reducing capabilities from a haloalkaline environment.</title>
        <authorList>
            <person name="Yadav S."/>
            <person name="Singh R."/>
            <person name="Sundharam S.S."/>
            <person name="Chaudhary S."/>
            <person name="Krishnamurthi S."/>
            <person name="Patil S.A."/>
        </authorList>
    </citation>
    <scope>NUCLEOTIDE SEQUENCE</scope>
    <source>
        <strain evidence="11">SAP-1</strain>
    </source>
</reference>
<evidence type="ECO:0000256" key="4">
    <source>
        <dbReference type="ARBA" id="ARBA00023136"/>
    </source>
</evidence>
<organism evidence="11 12">
    <name type="scientific">Geoalkalibacter halelectricus</name>
    <dbReference type="NCBI Taxonomy" id="2847045"/>
    <lineage>
        <taxon>Bacteria</taxon>
        <taxon>Pseudomonadati</taxon>
        <taxon>Thermodesulfobacteriota</taxon>
        <taxon>Desulfuromonadia</taxon>
        <taxon>Desulfuromonadales</taxon>
        <taxon>Geoalkalibacteraceae</taxon>
        <taxon>Geoalkalibacter</taxon>
    </lineage>
</organism>
<accession>A0ABY5ZRC8</accession>
<evidence type="ECO:0000256" key="3">
    <source>
        <dbReference type="ARBA" id="ARBA00022729"/>
    </source>
</evidence>
<dbReference type="Pfam" id="PF00263">
    <property type="entry name" value="Secretin"/>
    <property type="match status" value="1"/>
</dbReference>
<dbReference type="InterPro" id="IPR008965">
    <property type="entry name" value="CBM2/CBM3_carb-bd_dom_sf"/>
</dbReference>